<dbReference type="InterPro" id="IPR011009">
    <property type="entry name" value="Kinase-like_dom_sf"/>
</dbReference>
<evidence type="ECO:0000313" key="4">
    <source>
        <dbReference type="Proteomes" id="UP001497472"/>
    </source>
</evidence>
<dbReference type="PROSITE" id="PS00108">
    <property type="entry name" value="PROTEIN_KINASE_ST"/>
    <property type="match status" value="1"/>
</dbReference>
<dbReference type="SUPFAM" id="SSF56112">
    <property type="entry name" value="Protein kinase-like (PK-like)"/>
    <property type="match status" value="1"/>
</dbReference>
<dbReference type="Pfam" id="PF07714">
    <property type="entry name" value="PK_Tyr_Ser-Thr"/>
    <property type="match status" value="1"/>
</dbReference>
<dbReference type="InterPro" id="IPR001245">
    <property type="entry name" value="Ser-Thr/Tyr_kinase_cat_dom"/>
</dbReference>
<dbReference type="PANTHER" id="PTHR44329:SF304">
    <property type="entry name" value="MITOGEN-ACTIVATED PROTEIN KINASE KINASE KINASE 13-LIKE ISOFORM X1"/>
    <property type="match status" value="1"/>
</dbReference>
<name>A0AAV1JZW6_9NEOP</name>
<dbReference type="PRINTS" id="PR00109">
    <property type="entry name" value="TYRKINASE"/>
</dbReference>
<dbReference type="InterPro" id="IPR008271">
    <property type="entry name" value="Ser/Thr_kinase_AS"/>
</dbReference>
<dbReference type="SMART" id="SM00220">
    <property type="entry name" value="S_TKc"/>
    <property type="match status" value="1"/>
</dbReference>
<dbReference type="PROSITE" id="PS50011">
    <property type="entry name" value="PROTEIN_KINASE_DOM"/>
    <property type="match status" value="1"/>
</dbReference>
<dbReference type="PANTHER" id="PTHR44329">
    <property type="entry name" value="SERINE/THREONINE-PROTEIN KINASE TNNI3K-RELATED"/>
    <property type="match status" value="1"/>
</dbReference>
<dbReference type="InterPro" id="IPR000719">
    <property type="entry name" value="Prot_kinase_dom"/>
</dbReference>
<evidence type="ECO:0000256" key="1">
    <source>
        <dbReference type="SAM" id="MobiDB-lite"/>
    </source>
</evidence>
<dbReference type="GO" id="GO:0005524">
    <property type="term" value="F:ATP binding"/>
    <property type="evidence" value="ECO:0007669"/>
    <property type="project" value="InterPro"/>
</dbReference>
<dbReference type="EMBL" id="CAVLEF010000265">
    <property type="protein sequence ID" value="CAK1553974.1"/>
    <property type="molecule type" value="Genomic_DNA"/>
</dbReference>
<evidence type="ECO:0000313" key="3">
    <source>
        <dbReference type="EMBL" id="CAK1553974.1"/>
    </source>
</evidence>
<evidence type="ECO:0000259" key="2">
    <source>
        <dbReference type="PROSITE" id="PS50011"/>
    </source>
</evidence>
<feature type="region of interest" description="Disordered" evidence="1">
    <location>
        <begin position="420"/>
        <end position="445"/>
    </location>
</feature>
<accession>A0AAV1JZW6</accession>
<feature type="region of interest" description="Disordered" evidence="1">
    <location>
        <begin position="1"/>
        <end position="22"/>
    </location>
</feature>
<dbReference type="GO" id="GO:0004674">
    <property type="term" value="F:protein serine/threonine kinase activity"/>
    <property type="evidence" value="ECO:0007669"/>
    <property type="project" value="TreeGrafter"/>
</dbReference>
<dbReference type="InterPro" id="IPR051681">
    <property type="entry name" value="Ser/Thr_Kinases-Pseudokinases"/>
</dbReference>
<dbReference type="AlphaFoldDB" id="A0AAV1JZW6"/>
<organism evidence="3 4">
    <name type="scientific">Leptosia nina</name>
    <dbReference type="NCBI Taxonomy" id="320188"/>
    <lineage>
        <taxon>Eukaryota</taxon>
        <taxon>Metazoa</taxon>
        <taxon>Ecdysozoa</taxon>
        <taxon>Arthropoda</taxon>
        <taxon>Hexapoda</taxon>
        <taxon>Insecta</taxon>
        <taxon>Pterygota</taxon>
        <taxon>Neoptera</taxon>
        <taxon>Endopterygota</taxon>
        <taxon>Lepidoptera</taxon>
        <taxon>Glossata</taxon>
        <taxon>Ditrysia</taxon>
        <taxon>Papilionoidea</taxon>
        <taxon>Pieridae</taxon>
        <taxon>Pierinae</taxon>
        <taxon>Leptosia</taxon>
    </lineage>
</organism>
<sequence>MEEAKYDDDPEQFGLRNEDPEFGTPPWEEEKKAYLWMGGVFECFTSVVSIFKGDEYKAAKENWEVPIEKITDLFYLGSGAQGVVFGAHLDGEKVAVKQLRTKNETNIRHLLNLNHENIVRFVGVCTSPPHFCIIMEYCQYGPLFDFLHSNTVFMPKQLLKWAKEIARGMGYLHAHKIIHRDLKSPNILISDDLVVKVSDFGTSREWNDVSAVMSFTGTVAWMAPEVIRHEPCSERVDVWSFGVVMWELLTAEVPYKNLETHAIMWGVGTNSISLPIPSNCPSSLQQLLKQCWNRVPRNRPPFKIIAAHLEMAGGDLRGMDTETFKNIQTGWRAEVHKCMEHLYAKKSFSPENTDTVAQRREDLKQARDLRYVYEQQVTRANELYLEVCAIRLQLEQREKTIAEKENALNDCRCGHRGPKLFQRQTSSSSDGIKMPVPDQRRRKKRVEPTLPAQLIVQYDETRSDTTTKVDDHANCPCNEQNVHFQNNNNANLIPKDTIVEIEDNGNVMTRDTLCDRQNDNYIPDVAQV</sequence>
<dbReference type="Proteomes" id="UP001497472">
    <property type="component" value="Unassembled WGS sequence"/>
</dbReference>
<dbReference type="Gene3D" id="1.10.510.10">
    <property type="entry name" value="Transferase(Phosphotransferase) domain 1"/>
    <property type="match status" value="1"/>
</dbReference>
<gene>
    <name evidence="3" type="ORF">LNINA_LOCUS12932</name>
</gene>
<protein>
    <recommendedName>
        <fullName evidence="2">Protein kinase domain-containing protein</fullName>
    </recommendedName>
</protein>
<dbReference type="Gene3D" id="3.30.200.20">
    <property type="entry name" value="Phosphorylase Kinase, domain 1"/>
    <property type="match status" value="1"/>
</dbReference>
<feature type="domain" description="Protein kinase" evidence="2">
    <location>
        <begin position="70"/>
        <end position="311"/>
    </location>
</feature>
<dbReference type="GO" id="GO:0006950">
    <property type="term" value="P:response to stress"/>
    <property type="evidence" value="ECO:0007669"/>
    <property type="project" value="UniProtKB-ARBA"/>
</dbReference>
<dbReference type="GO" id="GO:0005737">
    <property type="term" value="C:cytoplasm"/>
    <property type="evidence" value="ECO:0007669"/>
    <property type="project" value="TreeGrafter"/>
</dbReference>
<reference evidence="3 4" key="1">
    <citation type="submission" date="2023-11" db="EMBL/GenBank/DDBJ databases">
        <authorList>
            <person name="Okamura Y."/>
        </authorList>
    </citation>
    <scope>NUCLEOTIDE SEQUENCE [LARGE SCALE GENOMIC DNA]</scope>
</reference>
<feature type="compositionally biased region" description="Acidic residues" evidence="1">
    <location>
        <begin position="1"/>
        <end position="11"/>
    </location>
</feature>
<comment type="caution">
    <text evidence="3">The sequence shown here is derived from an EMBL/GenBank/DDBJ whole genome shotgun (WGS) entry which is preliminary data.</text>
</comment>
<keyword evidence="4" id="KW-1185">Reference proteome</keyword>
<proteinExistence type="predicted"/>